<dbReference type="PROSITE" id="PS00455">
    <property type="entry name" value="AMP_BINDING"/>
    <property type="match status" value="2"/>
</dbReference>
<feature type="domain" description="Carrier" evidence="5">
    <location>
        <begin position="570"/>
        <end position="647"/>
    </location>
</feature>
<dbReference type="PROSITE" id="PS50075">
    <property type="entry name" value="CARRIER"/>
    <property type="match status" value="2"/>
</dbReference>
<dbReference type="RefSeq" id="WP_197351699.1">
    <property type="nucleotide sequence ID" value="NZ_CP048882.1"/>
</dbReference>
<dbReference type="InterPro" id="IPR000873">
    <property type="entry name" value="AMP-dep_synth/lig_dom"/>
</dbReference>
<dbReference type="Pfam" id="PF13193">
    <property type="entry name" value="AMP-binding_C"/>
    <property type="match status" value="1"/>
</dbReference>
<dbReference type="GO" id="GO:0044550">
    <property type="term" value="P:secondary metabolite biosynthetic process"/>
    <property type="evidence" value="ECO:0007669"/>
    <property type="project" value="TreeGrafter"/>
</dbReference>
<dbReference type="Pfam" id="PF00501">
    <property type="entry name" value="AMP-binding"/>
    <property type="match status" value="2"/>
</dbReference>
<dbReference type="InterPro" id="IPR025110">
    <property type="entry name" value="AMP-bd_C"/>
</dbReference>
<evidence type="ECO:0000259" key="5">
    <source>
        <dbReference type="PROSITE" id="PS50075"/>
    </source>
</evidence>
<dbReference type="SUPFAM" id="SSF47336">
    <property type="entry name" value="ACP-like"/>
    <property type="match status" value="2"/>
</dbReference>
<dbReference type="SUPFAM" id="SSF52777">
    <property type="entry name" value="CoA-dependent acyltransferases"/>
    <property type="match status" value="2"/>
</dbReference>
<dbReference type="PANTHER" id="PTHR45527:SF1">
    <property type="entry name" value="FATTY ACID SYNTHASE"/>
    <property type="match status" value="1"/>
</dbReference>
<dbReference type="InterPro" id="IPR023213">
    <property type="entry name" value="CAT-like_dom_sf"/>
</dbReference>
<accession>A0A7T1WRD4</accession>
<feature type="domain" description="Carrier" evidence="5">
    <location>
        <begin position="1675"/>
        <end position="1751"/>
    </location>
</feature>
<evidence type="ECO:0000256" key="3">
    <source>
        <dbReference type="ARBA" id="ARBA00022553"/>
    </source>
</evidence>
<dbReference type="InterPro" id="IPR020845">
    <property type="entry name" value="AMP-binding_CS"/>
</dbReference>
<protein>
    <submittedName>
        <fullName evidence="6">Amino acid adenylation domain-containing protein</fullName>
    </submittedName>
</protein>
<dbReference type="GO" id="GO:0005737">
    <property type="term" value="C:cytoplasm"/>
    <property type="evidence" value="ECO:0007669"/>
    <property type="project" value="TreeGrafter"/>
</dbReference>
<dbReference type="GO" id="GO:0017000">
    <property type="term" value="P:antibiotic biosynthetic process"/>
    <property type="evidence" value="ECO:0007669"/>
    <property type="project" value="UniProtKB-ARBA"/>
</dbReference>
<dbReference type="Gene3D" id="3.30.559.30">
    <property type="entry name" value="Nonribosomal peptide synthetase, condensation domain"/>
    <property type="match status" value="1"/>
</dbReference>
<feature type="region of interest" description="Disordered" evidence="4">
    <location>
        <begin position="333"/>
        <end position="355"/>
    </location>
</feature>
<dbReference type="GO" id="GO:0003824">
    <property type="term" value="F:catalytic activity"/>
    <property type="evidence" value="ECO:0007669"/>
    <property type="project" value="InterPro"/>
</dbReference>
<feature type="region of interest" description="Disordered" evidence="4">
    <location>
        <begin position="1613"/>
        <end position="1677"/>
    </location>
</feature>
<dbReference type="InterPro" id="IPR009081">
    <property type="entry name" value="PP-bd_ACP"/>
</dbReference>
<evidence type="ECO:0000313" key="6">
    <source>
        <dbReference type="EMBL" id="QPP07898.1"/>
    </source>
</evidence>
<dbReference type="SUPFAM" id="SSF56801">
    <property type="entry name" value="Acetyl-CoA synthetase-like"/>
    <property type="match status" value="2"/>
</dbReference>
<evidence type="ECO:0000313" key="7">
    <source>
        <dbReference type="Proteomes" id="UP000595046"/>
    </source>
</evidence>
<feature type="compositionally biased region" description="Low complexity" evidence="4">
    <location>
        <begin position="1642"/>
        <end position="1677"/>
    </location>
</feature>
<dbReference type="Gene3D" id="2.30.38.10">
    <property type="entry name" value="Luciferase, Domain 3"/>
    <property type="match status" value="1"/>
</dbReference>
<dbReference type="InterPro" id="IPR036736">
    <property type="entry name" value="ACP-like_sf"/>
</dbReference>
<dbReference type="Proteomes" id="UP000595046">
    <property type="component" value="Chromosome"/>
</dbReference>
<reference evidence="7" key="1">
    <citation type="submission" date="2020-02" db="EMBL/GenBank/DDBJ databases">
        <title>Streptomyces sp. ASO4wet.</title>
        <authorList>
            <person name="Risdian C."/>
            <person name="Landwehr W."/>
            <person name="Schupp P."/>
            <person name="Wink J."/>
        </authorList>
    </citation>
    <scope>NUCLEOTIDE SEQUENCE [LARGE SCALE GENOMIC DNA]</scope>
    <source>
        <strain evidence="7">ASO4wet</strain>
    </source>
</reference>
<dbReference type="Pfam" id="PF00668">
    <property type="entry name" value="Condensation"/>
    <property type="match status" value="1"/>
</dbReference>
<dbReference type="Gene3D" id="3.30.559.10">
    <property type="entry name" value="Chloramphenicol acetyltransferase-like domain"/>
    <property type="match status" value="1"/>
</dbReference>
<keyword evidence="3" id="KW-0597">Phosphoprotein</keyword>
<dbReference type="SMART" id="SM00823">
    <property type="entry name" value="PKS_PP"/>
    <property type="match status" value="2"/>
</dbReference>
<organism evidence="6 7">
    <name type="scientific">Streptomyces bathyalis</name>
    <dbReference type="NCBI Taxonomy" id="2710756"/>
    <lineage>
        <taxon>Bacteria</taxon>
        <taxon>Bacillati</taxon>
        <taxon>Actinomycetota</taxon>
        <taxon>Actinomycetes</taxon>
        <taxon>Kitasatosporales</taxon>
        <taxon>Streptomycetaceae</taxon>
        <taxon>Streptomyces</taxon>
    </lineage>
</organism>
<dbReference type="CDD" id="cd19531">
    <property type="entry name" value="LCL_NRPS-like"/>
    <property type="match status" value="1"/>
</dbReference>
<dbReference type="GO" id="GO:0031177">
    <property type="term" value="F:phosphopantetheine binding"/>
    <property type="evidence" value="ECO:0007669"/>
    <property type="project" value="InterPro"/>
</dbReference>
<dbReference type="InterPro" id="IPR020806">
    <property type="entry name" value="PKS_PP-bd"/>
</dbReference>
<dbReference type="InterPro" id="IPR020459">
    <property type="entry name" value="AMP-binding"/>
</dbReference>
<dbReference type="CDD" id="cd05930">
    <property type="entry name" value="A_NRPS"/>
    <property type="match status" value="2"/>
</dbReference>
<dbReference type="Gene3D" id="3.30.300.30">
    <property type="match status" value="2"/>
</dbReference>
<dbReference type="NCBIfam" id="TIGR01733">
    <property type="entry name" value="AA-adenyl-dom"/>
    <property type="match status" value="1"/>
</dbReference>
<dbReference type="Pfam" id="PF00550">
    <property type="entry name" value="PP-binding"/>
    <property type="match status" value="1"/>
</dbReference>
<dbReference type="InterPro" id="IPR001242">
    <property type="entry name" value="Condensation_dom"/>
</dbReference>
<dbReference type="Gene3D" id="3.40.50.980">
    <property type="match status" value="2"/>
</dbReference>
<dbReference type="Gene3D" id="1.10.1200.10">
    <property type="entry name" value="ACP-like"/>
    <property type="match status" value="2"/>
</dbReference>
<dbReference type="KEGG" id="sbat:G4Z16_17475"/>
<dbReference type="GO" id="GO:0043041">
    <property type="term" value="P:amino acid activation for nonribosomal peptide biosynthetic process"/>
    <property type="evidence" value="ECO:0007669"/>
    <property type="project" value="TreeGrafter"/>
</dbReference>
<dbReference type="EMBL" id="CP048882">
    <property type="protein sequence ID" value="QPP07898.1"/>
    <property type="molecule type" value="Genomic_DNA"/>
</dbReference>
<comment type="cofactor">
    <cofactor evidence="1">
        <name>pantetheine 4'-phosphate</name>
        <dbReference type="ChEBI" id="CHEBI:47942"/>
    </cofactor>
</comment>
<dbReference type="InterPro" id="IPR045851">
    <property type="entry name" value="AMP-bd_C_sf"/>
</dbReference>
<gene>
    <name evidence="6" type="ORF">G4Z16_17475</name>
</gene>
<dbReference type="FunFam" id="3.40.50.980:FF:000001">
    <property type="entry name" value="Non-ribosomal peptide synthetase"/>
    <property type="match status" value="1"/>
</dbReference>
<dbReference type="InterPro" id="IPR010071">
    <property type="entry name" value="AA_adenyl_dom"/>
</dbReference>
<dbReference type="InterPro" id="IPR042099">
    <property type="entry name" value="ANL_N_sf"/>
</dbReference>
<dbReference type="FunFam" id="3.40.50.12780:FF:000012">
    <property type="entry name" value="Non-ribosomal peptide synthetase"/>
    <property type="match status" value="1"/>
</dbReference>
<sequence>MTQQAVTPRTQSGTDTLLRRFDAAAERDPSAIAVRSGAAEATYRTLSDSSRALARQLGPLVEDRPGPVAVLIEPGPDQVSAALAAMRCGKPYLPVDLSYPRQRIDSILADAAPAAVIGGPDPHSHVSAGAWGDSARVTSDDAYVIYTSGSTGSPKGIVIRHEGILNLLDECVARRELAPRTRYSTCASPGFDAAVLETWTSLTTGGELVVTPDSRRWHPAEFSQWLAEERIGHAYVPAAFLPALAEGLRSGLDLRSLERIIVAVEPIPRGLLGEIKRALPGLTLINGYGPTEASVCVSMYEVTEADEGPERTPIGTAIRATDLLVEPLEAEPDGTAVQAAEATDGHGPGLADGAEGTRGELHIGGVGVGRYIHPQDGDRPAFYTRTAEDGTQGTYYRTGDIVRVDGDGVHTFLGRVDHMIKIRGHRVEPGDVEHALLDQPGLAQAVVLKRPAAGAPAEGTDGTGEGTDGTGEGARGTGAAAAADGTGTGGASGADQLVAYVVPAPGPAGQSLDLARVRKQLLERLPWYAVPHRIVVRERFPLTEHGKIDRAALAADTHIPDLAPAAGEHPQDTSVEPELLRLWNEVLGGTSGAADPRLSFLANGGDSLAAGRMAATLTERLGRPVPVLDILLTDDLGDLQEVVSRTLAETSPPSAVAGPAPAEPPQIRAAQPGEPVPATYGQRGLWFHDSLHPGSTVYNEPLALRLRGPLDRDALSYALDTVVERHEALRTDLVMSDGALRQIVRPAEPVELTTEDLSTAADRDRDAELRQAVRDSVHIPFELSRGRHLRAHLVRCGDEEHLLVLTLHHSAFDGASADILFDELSTLYTQYTTGSMEGLGPPEGQYAEFALWQHEMVAGGHVDEDVAYWREQLAGLPDRMDLPTDFPRPETASGNGALVRGHLSRELVEDVEELARSGGATRYSAFLAALHVLLSRYCGTDDVAVGTPFSGRDRIRTAGAVGYYLNMLPLRADLGGAPSFRQLLTRTRQTVTGAYARQQAPYGLLMEELRRTSGVENPYLQVCLVPEDIYRHEMTFAGIESAFEYYDTGIAKFDLTVNLIPDAGGGLRLTAEYSTDLFRAATVERLLGHFRTLLESATAEPDMPVQELTMLTGAEQAQILGTFAGGPPEAAPHGTAGAAVCVHELVDHWAESTPGAVALVTDEEELTYRELVRRSDQLAHYLAERGAEPGSRVGVCLPRGSDAVVSFLAVLKTGSAYVPLDPAYPEHRLSFMAEDADLVVTLTEELLDEDRAAIAAGPARAPAVAITGEDIAYVIYTSGSTGKPKGVQIPHGAVVDLALGAPRWAGLGTGTRLLLVASLSFDLVTFDMWGTLGNGGRLVLPPSGVVTPDGLASHMARHEVTHADMPTALFHRQAEAAPSSLSGLDTLVVGGEVLNPALAAAALEAAPGMRLIDAYGPTEATTYATYHVMNSPDEVTAPVPIGRPTPNTRVRILDGHRQPVPVGVVGELHLGGPGLAQGYLGSPELSAERFTDDPYGPPGERLYATGDLTRWQPDGTIDYVGRADEQIKLYGFRVEPGDIEAALRTHPHVTHAVVTRREDRPGSPYLAAYYTTAAGQEVSPRELTDVAAARLPAYMVPRVLMALERFPLTEGGKIDRTALPLPPAAGGVQDAGGQQGEPQAVGEGAPEAGRQAEAPEPGAEAEAEVPAAEPGAAVPDPASVQEQITAIWRDVITVDSLDPDERLFDIGGASLHVTLIHQQVAERFGLARLRMVDVFSHPTVRTYAAHVHRLCMEEKAGEGS</sequence>
<proteinExistence type="predicted"/>
<dbReference type="Gene3D" id="3.40.50.12780">
    <property type="entry name" value="N-terminal domain of ligase-like"/>
    <property type="match status" value="1"/>
</dbReference>
<feature type="region of interest" description="Disordered" evidence="4">
    <location>
        <begin position="452"/>
        <end position="489"/>
    </location>
</feature>
<dbReference type="PRINTS" id="PR00154">
    <property type="entry name" value="AMPBINDING"/>
</dbReference>
<keyword evidence="7" id="KW-1185">Reference proteome</keyword>
<name>A0A7T1WRD4_9ACTN</name>
<feature type="compositionally biased region" description="Gly residues" evidence="4">
    <location>
        <begin position="461"/>
        <end position="476"/>
    </location>
</feature>
<dbReference type="PANTHER" id="PTHR45527">
    <property type="entry name" value="NONRIBOSOMAL PEPTIDE SYNTHETASE"/>
    <property type="match status" value="1"/>
</dbReference>
<evidence type="ECO:0000256" key="1">
    <source>
        <dbReference type="ARBA" id="ARBA00001957"/>
    </source>
</evidence>
<dbReference type="GO" id="GO:0008610">
    <property type="term" value="P:lipid biosynthetic process"/>
    <property type="evidence" value="ECO:0007669"/>
    <property type="project" value="UniProtKB-ARBA"/>
</dbReference>
<evidence type="ECO:0000256" key="2">
    <source>
        <dbReference type="ARBA" id="ARBA00022450"/>
    </source>
</evidence>
<evidence type="ECO:0000256" key="4">
    <source>
        <dbReference type="SAM" id="MobiDB-lite"/>
    </source>
</evidence>
<dbReference type="FunFam" id="2.30.38.10:FF:000001">
    <property type="entry name" value="Non-ribosomal peptide synthetase PvdI"/>
    <property type="match status" value="1"/>
</dbReference>
<keyword evidence="2" id="KW-0596">Phosphopantetheine</keyword>